<keyword evidence="1" id="KW-0472">Membrane</keyword>
<reference evidence="3" key="1">
    <citation type="submission" date="2012-06" db="EMBL/GenBank/DDBJ databases">
        <title>The complete genome of Belliella baltica DSM 15883.</title>
        <authorList>
            <person name="Lucas S."/>
            <person name="Copeland A."/>
            <person name="Lapidus A."/>
            <person name="Goodwin L."/>
            <person name="Pitluck S."/>
            <person name="Peters L."/>
            <person name="Mikhailova N."/>
            <person name="Davenport K."/>
            <person name="Kyrpides N."/>
            <person name="Mavromatis K."/>
            <person name="Pagani I."/>
            <person name="Ivanova N."/>
            <person name="Ovchinnikova G."/>
            <person name="Zeytun A."/>
            <person name="Detter J.C."/>
            <person name="Han C."/>
            <person name="Land M."/>
            <person name="Hauser L."/>
            <person name="Markowitz V."/>
            <person name="Cheng J.-F."/>
            <person name="Hugenholtz P."/>
            <person name="Woyke T."/>
            <person name="Wu D."/>
            <person name="Tindall B."/>
            <person name="Pomrenke H."/>
            <person name="Brambilla E."/>
            <person name="Klenk H.-P."/>
            <person name="Eisen J.A."/>
        </authorList>
    </citation>
    <scope>NUCLEOTIDE SEQUENCE [LARGE SCALE GENOMIC DNA]</scope>
    <source>
        <strain evidence="3">DSM 15883 / CIP 108006 / LMG 21964 / BA134</strain>
    </source>
</reference>
<dbReference type="EMBL" id="CP003281">
    <property type="protein sequence ID" value="AFL85514.1"/>
    <property type="molecule type" value="Genomic_DNA"/>
</dbReference>
<dbReference type="KEGG" id="bbd:Belba_2995"/>
<gene>
    <name evidence="2" type="ordered locus">Belba_2995</name>
</gene>
<keyword evidence="3" id="KW-1185">Reference proteome</keyword>
<protein>
    <submittedName>
        <fullName evidence="2">Uncharacterized protein</fullName>
    </submittedName>
</protein>
<name>I3Z8E6_BELBD</name>
<evidence type="ECO:0000313" key="3">
    <source>
        <dbReference type="Proteomes" id="UP000006050"/>
    </source>
</evidence>
<accession>I3Z8E6</accession>
<feature type="transmembrane region" description="Helical" evidence="1">
    <location>
        <begin position="6"/>
        <end position="25"/>
    </location>
</feature>
<proteinExistence type="predicted"/>
<evidence type="ECO:0000313" key="2">
    <source>
        <dbReference type="EMBL" id="AFL85514.1"/>
    </source>
</evidence>
<keyword evidence="1" id="KW-0812">Transmembrane</keyword>
<evidence type="ECO:0000256" key="1">
    <source>
        <dbReference type="SAM" id="Phobius"/>
    </source>
</evidence>
<sequence>MQLIGAFFVNLHGTSYLVLGTLYFLQNQTSFTHLKPTLEVPEYTSCPLLALGR</sequence>
<keyword evidence="1" id="KW-1133">Transmembrane helix</keyword>
<organism evidence="2 3">
    <name type="scientific">Belliella baltica (strain DSM 15883 / CIP 108006 / LMG 21964 / BA134)</name>
    <dbReference type="NCBI Taxonomy" id="866536"/>
    <lineage>
        <taxon>Bacteria</taxon>
        <taxon>Pseudomonadati</taxon>
        <taxon>Bacteroidota</taxon>
        <taxon>Cytophagia</taxon>
        <taxon>Cytophagales</taxon>
        <taxon>Cyclobacteriaceae</taxon>
        <taxon>Belliella</taxon>
    </lineage>
</organism>
<dbReference type="Proteomes" id="UP000006050">
    <property type="component" value="Chromosome"/>
</dbReference>
<dbReference type="HOGENOM" id="CLU_3058943_0_0_10"/>
<dbReference type="AlphaFoldDB" id="I3Z8E6"/>